<dbReference type="Gene3D" id="3.20.20.140">
    <property type="entry name" value="Metal-dependent hydrolases"/>
    <property type="match status" value="1"/>
</dbReference>
<dbReference type="InterPro" id="IPR004013">
    <property type="entry name" value="PHP_dom"/>
</dbReference>
<evidence type="ECO:0000259" key="1">
    <source>
        <dbReference type="SMART" id="SM00481"/>
    </source>
</evidence>
<dbReference type="GO" id="GO:0035312">
    <property type="term" value="F:5'-3' DNA exonuclease activity"/>
    <property type="evidence" value="ECO:0007669"/>
    <property type="project" value="TreeGrafter"/>
</dbReference>
<dbReference type="Pfam" id="PF02811">
    <property type="entry name" value="PHP"/>
    <property type="match status" value="1"/>
</dbReference>
<dbReference type="GO" id="GO:0004534">
    <property type="term" value="F:5'-3' RNA exonuclease activity"/>
    <property type="evidence" value="ECO:0007669"/>
    <property type="project" value="TreeGrafter"/>
</dbReference>
<dbReference type="Gene3D" id="1.10.150.650">
    <property type="match status" value="1"/>
</dbReference>
<accession>A0A917F0I3</accession>
<feature type="domain" description="Polymerase/histidinol phosphatase N-terminal" evidence="1">
    <location>
        <begin position="3"/>
        <end position="68"/>
    </location>
</feature>
<reference evidence="2" key="2">
    <citation type="submission" date="2020-09" db="EMBL/GenBank/DDBJ databases">
        <authorList>
            <person name="Sun Q."/>
            <person name="Zhou Y."/>
        </authorList>
    </citation>
    <scope>NUCLEOTIDE SEQUENCE</scope>
    <source>
        <strain evidence="2">CGMCC 1.16067</strain>
    </source>
</reference>
<proteinExistence type="predicted"/>
<dbReference type="InterPro" id="IPR003141">
    <property type="entry name" value="Pol/His_phosphatase_N"/>
</dbReference>
<keyword evidence="3" id="KW-1185">Reference proteome</keyword>
<dbReference type="EMBL" id="BMKQ01000001">
    <property type="protein sequence ID" value="GGF40170.1"/>
    <property type="molecule type" value="Genomic_DNA"/>
</dbReference>
<dbReference type="PANTHER" id="PTHR42924:SF3">
    <property type="entry name" value="POLYMERASE_HISTIDINOL PHOSPHATASE N-TERMINAL DOMAIN-CONTAINING PROTEIN"/>
    <property type="match status" value="1"/>
</dbReference>
<protein>
    <submittedName>
        <fullName evidence="2">Phosphatase</fullName>
    </submittedName>
</protein>
<comment type="caution">
    <text evidence="2">The sequence shown here is derived from an EMBL/GenBank/DDBJ whole genome shotgun (WGS) entry which is preliminary data.</text>
</comment>
<dbReference type="PANTHER" id="PTHR42924">
    <property type="entry name" value="EXONUCLEASE"/>
    <property type="match status" value="1"/>
</dbReference>
<dbReference type="SUPFAM" id="SSF89550">
    <property type="entry name" value="PHP domain-like"/>
    <property type="match status" value="1"/>
</dbReference>
<dbReference type="SMART" id="SM00481">
    <property type="entry name" value="POLIIIAc"/>
    <property type="match status" value="1"/>
</dbReference>
<dbReference type="CDD" id="cd07438">
    <property type="entry name" value="PHP_HisPPase_AMP"/>
    <property type="match status" value="1"/>
</dbReference>
<evidence type="ECO:0000313" key="3">
    <source>
        <dbReference type="Proteomes" id="UP000649179"/>
    </source>
</evidence>
<organism evidence="2 3">
    <name type="scientific">Marmoricola endophyticus</name>
    <dbReference type="NCBI Taxonomy" id="2040280"/>
    <lineage>
        <taxon>Bacteria</taxon>
        <taxon>Bacillati</taxon>
        <taxon>Actinomycetota</taxon>
        <taxon>Actinomycetes</taxon>
        <taxon>Propionibacteriales</taxon>
        <taxon>Nocardioidaceae</taxon>
        <taxon>Marmoricola</taxon>
    </lineage>
</organism>
<dbReference type="InterPro" id="IPR016195">
    <property type="entry name" value="Pol/histidinol_Pase-like"/>
</dbReference>
<reference evidence="2" key="1">
    <citation type="journal article" date="2014" name="Int. J. Syst. Evol. Microbiol.">
        <title>Complete genome sequence of Corynebacterium casei LMG S-19264T (=DSM 44701T), isolated from a smear-ripened cheese.</title>
        <authorList>
            <consortium name="US DOE Joint Genome Institute (JGI-PGF)"/>
            <person name="Walter F."/>
            <person name="Albersmeier A."/>
            <person name="Kalinowski J."/>
            <person name="Ruckert C."/>
        </authorList>
    </citation>
    <scope>NUCLEOTIDE SEQUENCE</scope>
    <source>
        <strain evidence="2">CGMCC 1.16067</strain>
    </source>
</reference>
<dbReference type="RefSeq" id="WP_188778987.1">
    <property type="nucleotide sequence ID" value="NZ_BMKQ01000001.1"/>
</dbReference>
<evidence type="ECO:0000313" key="2">
    <source>
        <dbReference type="EMBL" id="GGF40170.1"/>
    </source>
</evidence>
<gene>
    <name evidence="2" type="ORF">GCM10011519_12290</name>
</gene>
<name>A0A917F0I3_9ACTN</name>
<dbReference type="InterPro" id="IPR052018">
    <property type="entry name" value="PHP_domain"/>
</dbReference>
<dbReference type="Proteomes" id="UP000649179">
    <property type="component" value="Unassembled WGS sequence"/>
</dbReference>
<sequence length="294" mass="30201">MRIDLHTHSTRSDGTVPVAELVAAAAATGLDVVAVTDHDTASGWDEALDAAGRHGIGLVRGMEISTQVRGSSVHLLAYLPDAEEPALAAELQRIRGGRDGRLPQMLEQLAGAGYPVTADDVAAVTAPGAVPGRPHVADALVARGMVADRDQAFAELLDTGRPGYVGRYAPATLDAVRLVAGAGGVSVLAHPGGRGGGQVLSDEVVASLADAGLGGLEADHQDHDRAARDRLRALAADLDLVVTGSSDFHGAGKKDHELGCNLTDQAELERLLDRAARSATAAGREVPAYLPPAQ</sequence>
<dbReference type="AlphaFoldDB" id="A0A917F0I3"/>